<accession>A0A109W4C9</accession>
<gene>
    <name evidence="10" type="ORF">AXF13_09050</name>
</gene>
<dbReference type="Pfam" id="PF01058">
    <property type="entry name" value="Oxidored_q6"/>
    <property type="match status" value="1"/>
</dbReference>
<feature type="region of interest" description="Disordered" evidence="8">
    <location>
        <begin position="151"/>
        <end position="187"/>
    </location>
</feature>
<dbReference type="GO" id="GO:0008137">
    <property type="term" value="F:NADH dehydrogenase (ubiquinone) activity"/>
    <property type="evidence" value="ECO:0007669"/>
    <property type="project" value="InterPro"/>
</dbReference>
<evidence type="ECO:0000256" key="6">
    <source>
        <dbReference type="ARBA" id="ARBA00023014"/>
    </source>
</evidence>
<dbReference type="KEGG" id="dfi:AXF13_09050"/>
<dbReference type="RefSeq" id="WP_009302216.1">
    <property type="nucleotide sequence ID" value="NZ_CP014229.1"/>
</dbReference>
<dbReference type="Proteomes" id="UP000069241">
    <property type="component" value="Chromosome"/>
</dbReference>
<feature type="domain" description="NADH:ubiquinone oxidoreductase-like 20kDa subunit" evidence="9">
    <location>
        <begin position="26"/>
        <end position="136"/>
    </location>
</feature>
<dbReference type="NCBIfam" id="TIGR01957">
    <property type="entry name" value="nuoB_fam"/>
    <property type="match status" value="1"/>
</dbReference>
<keyword evidence="5 7" id="KW-0408">Iron</keyword>
<reference evidence="11" key="1">
    <citation type="submission" date="2016-02" db="EMBL/GenBank/DDBJ databases">
        <authorList>
            <person name="Holder M.E."/>
            <person name="Ajami N.J."/>
            <person name="Petrosino J.F."/>
        </authorList>
    </citation>
    <scope>NUCLEOTIDE SEQUENCE [LARGE SCALE GENOMIC DNA]</scope>
    <source>
        <strain evidence="11">CCUG 45958</strain>
    </source>
</reference>
<keyword evidence="3 7" id="KW-0004">4Fe-4S</keyword>
<dbReference type="GO" id="GO:0051539">
    <property type="term" value="F:4 iron, 4 sulfur cluster binding"/>
    <property type="evidence" value="ECO:0007669"/>
    <property type="project" value="UniProtKB-KW"/>
</dbReference>
<name>A0A109W4C9_9BACT</name>
<dbReference type="EMBL" id="CP014229">
    <property type="protein sequence ID" value="AMD90256.1"/>
    <property type="molecule type" value="Genomic_DNA"/>
</dbReference>
<dbReference type="GO" id="GO:0046872">
    <property type="term" value="F:metal ion binding"/>
    <property type="evidence" value="ECO:0007669"/>
    <property type="project" value="UniProtKB-KW"/>
</dbReference>
<evidence type="ECO:0000313" key="11">
    <source>
        <dbReference type="Proteomes" id="UP000069241"/>
    </source>
</evidence>
<keyword evidence="6 7" id="KW-0411">Iron-sulfur</keyword>
<organism evidence="10 11">
    <name type="scientific">Desulfovibrio fairfieldensis</name>
    <dbReference type="NCBI Taxonomy" id="44742"/>
    <lineage>
        <taxon>Bacteria</taxon>
        <taxon>Pseudomonadati</taxon>
        <taxon>Thermodesulfobacteriota</taxon>
        <taxon>Desulfovibrionia</taxon>
        <taxon>Desulfovibrionales</taxon>
        <taxon>Desulfovibrionaceae</taxon>
        <taxon>Desulfovibrio</taxon>
    </lineage>
</organism>
<evidence type="ECO:0000256" key="7">
    <source>
        <dbReference type="RuleBase" id="RU004464"/>
    </source>
</evidence>
<evidence type="ECO:0000256" key="8">
    <source>
        <dbReference type="SAM" id="MobiDB-lite"/>
    </source>
</evidence>
<sequence length="187" mass="19742">MGFLDAMIKRSRLKSPWIIHFDCGSCNGCDIEVLACLTPMYDVERFGVVNTGNPKHADVLLVTGTVNHRNRHVLKQIYDQMPEPKAVVSIGACNLSGGVFKDSYNILNGAYNVIPVDVFVPGCPPKPEAIIDGVVTALDVLKAKMGLGPAPEPMLMPGDADDGTPAGAVGDNGGQEPDTAAHMNNAG</sequence>
<evidence type="ECO:0000259" key="9">
    <source>
        <dbReference type="Pfam" id="PF01058"/>
    </source>
</evidence>
<comment type="cofactor">
    <cofactor evidence="1">
        <name>[4Fe-4S] cluster</name>
        <dbReference type="ChEBI" id="CHEBI:49883"/>
    </cofactor>
</comment>
<dbReference type="NCBIfam" id="NF005012">
    <property type="entry name" value="PRK06411.1"/>
    <property type="match status" value="1"/>
</dbReference>
<evidence type="ECO:0000256" key="3">
    <source>
        <dbReference type="ARBA" id="ARBA00022485"/>
    </source>
</evidence>
<dbReference type="STRING" id="44742.AXF13_09050"/>
<dbReference type="InterPro" id="IPR006137">
    <property type="entry name" value="NADH_UbQ_OxRdtase-like_20kDa"/>
</dbReference>
<dbReference type="GO" id="GO:0048038">
    <property type="term" value="F:quinone binding"/>
    <property type="evidence" value="ECO:0007669"/>
    <property type="project" value="InterPro"/>
</dbReference>
<evidence type="ECO:0000256" key="4">
    <source>
        <dbReference type="ARBA" id="ARBA00022723"/>
    </source>
</evidence>
<keyword evidence="7" id="KW-0520">NAD</keyword>
<dbReference type="InterPro" id="IPR006138">
    <property type="entry name" value="NADH_UQ_OxRdtase_20Kd_su"/>
</dbReference>
<keyword evidence="4 7" id="KW-0479">Metal-binding</keyword>
<dbReference type="AlphaFoldDB" id="A0A109W4C9"/>
<dbReference type="InterPro" id="IPR052375">
    <property type="entry name" value="Complex_I_20kDa-like"/>
</dbReference>
<protein>
    <submittedName>
        <fullName evidence="10">NADH dehydrogenase</fullName>
    </submittedName>
</protein>
<dbReference type="SUPFAM" id="SSF56770">
    <property type="entry name" value="HydA/Nqo6-like"/>
    <property type="match status" value="1"/>
</dbReference>
<evidence type="ECO:0000256" key="5">
    <source>
        <dbReference type="ARBA" id="ARBA00023004"/>
    </source>
</evidence>
<dbReference type="PANTHER" id="PTHR42989:SF1">
    <property type="entry name" value="FORMATE HYDROGENLYASE SUBUNIT 7-RELATED"/>
    <property type="match status" value="1"/>
</dbReference>
<evidence type="ECO:0000256" key="2">
    <source>
        <dbReference type="ARBA" id="ARBA00009173"/>
    </source>
</evidence>
<dbReference type="Gene3D" id="3.40.50.12280">
    <property type="match status" value="1"/>
</dbReference>
<keyword evidence="11" id="KW-1185">Reference proteome</keyword>
<comment type="similarity">
    <text evidence="2 7">Belongs to the complex I 20 kDa subunit family.</text>
</comment>
<dbReference type="PANTHER" id="PTHR42989">
    <property type="entry name" value="HYDROGENASE-4 COMPONENT I"/>
    <property type="match status" value="1"/>
</dbReference>
<evidence type="ECO:0000313" key="10">
    <source>
        <dbReference type="EMBL" id="AMD90256.1"/>
    </source>
</evidence>
<proteinExistence type="inferred from homology"/>
<evidence type="ECO:0000256" key="1">
    <source>
        <dbReference type="ARBA" id="ARBA00001966"/>
    </source>
</evidence>